<proteinExistence type="predicted"/>
<dbReference type="InterPro" id="IPR010982">
    <property type="entry name" value="Lambda_DNA-bd_dom_sf"/>
</dbReference>
<dbReference type="SUPFAM" id="SSF47413">
    <property type="entry name" value="lambda repressor-like DNA-binding domains"/>
    <property type="match status" value="1"/>
</dbReference>
<sequence>MLKESVLKFYGGPTKTAIALGISHSAVSQWGKVIPEKQAFVINRLTDGQLGYDQKFYSKNSSIKTKR</sequence>
<dbReference type="Gene3D" id="1.10.260.40">
    <property type="entry name" value="lambda repressor-like DNA-binding domains"/>
    <property type="match status" value="1"/>
</dbReference>
<dbReference type="EMBL" id="CP017581">
    <property type="protein sequence ID" value="ARF50814.1"/>
    <property type="molecule type" value="Genomic_DNA"/>
</dbReference>
<evidence type="ECO:0000313" key="2">
    <source>
        <dbReference type="Proteomes" id="UP000192380"/>
    </source>
</evidence>
<gene>
    <name evidence="1" type="ORF">DSJ_16710</name>
</gene>
<accession>A0ABM6K7Y2</accession>
<organism evidence="1 2">
    <name type="scientific">Pantoea stewartii subsp. stewartii DC283</name>
    <dbReference type="NCBI Taxonomy" id="660596"/>
    <lineage>
        <taxon>Bacteria</taxon>
        <taxon>Pseudomonadati</taxon>
        <taxon>Pseudomonadota</taxon>
        <taxon>Gammaproteobacteria</taxon>
        <taxon>Enterobacterales</taxon>
        <taxon>Erwiniaceae</taxon>
        <taxon>Pantoea</taxon>
    </lineage>
</organism>
<evidence type="ECO:0008006" key="3">
    <source>
        <dbReference type="Google" id="ProtNLM"/>
    </source>
</evidence>
<keyword evidence="2" id="KW-1185">Reference proteome</keyword>
<protein>
    <recommendedName>
        <fullName evidence="3">Cro/Cl family transcriptional regulator</fullName>
    </recommendedName>
</protein>
<dbReference type="RefSeq" id="WP_082999249.1">
    <property type="nucleotide sequence ID" value="NZ_CP017581.1"/>
</dbReference>
<name>A0ABM6K7Y2_PANSE</name>
<evidence type="ECO:0000313" key="1">
    <source>
        <dbReference type="EMBL" id="ARF50814.1"/>
    </source>
</evidence>
<reference evidence="1 2" key="1">
    <citation type="submission" date="2016-10" db="EMBL/GenBank/DDBJ databases">
        <title>Complete Genome Assembly of Pantoea stewartii subsp. stewartii DC283, a Corn Pathogen.</title>
        <authorList>
            <person name="Duong D.A."/>
            <person name="Stevens A.M."/>
            <person name="Jensen R.V."/>
        </authorList>
    </citation>
    <scope>NUCLEOTIDE SEQUENCE [LARGE SCALE GENOMIC DNA]</scope>
    <source>
        <strain evidence="1 2">DC283</strain>
    </source>
</reference>
<dbReference type="Proteomes" id="UP000192380">
    <property type="component" value="Chromosome"/>
</dbReference>
<dbReference type="Pfam" id="PF14549">
    <property type="entry name" value="P22_Cro"/>
    <property type="match status" value="1"/>
</dbReference>